<accession>A0ABQ7QZ57</accession>
<reference evidence="1 2" key="1">
    <citation type="submission" date="2021-06" db="EMBL/GenBank/DDBJ databases">
        <title>A haploid diamondback moth (Plutella xylostella L.) genome assembly resolves 31 chromosomes and identifies a diamide resistance mutation.</title>
        <authorList>
            <person name="Ward C.M."/>
            <person name="Perry K.D."/>
            <person name="Baker G."/>
            <person name="Powis K."/>
            <person name="Heckel D.G."/>
            <person name="Baxter S.W."/>
        </authorList>
    </citation>
    <scope>NUCLEOTIDE SEQUENCE [LARGE SCALE GENOMIC DNA]</scope>
    <source>
        <strain evidence="1 2">LV</strain>
        <tissue evidence="1">Single pupa</tissue>
    </source>
</reference>
<protein>
    <submittedName>
        <fullName evidence="1">Uncharacterized protein</fullName>
    </submittedName>
</protein>
<evidence type="ECO:0000313" key="1">
    <source>
        <dbReference type="EMBL" id="KAG7310316.1"/>
    </source>
</evidence>
<keyword evidence="2" id="KW-1185">Reference proteome</keyword>
<dbReference type="EMBL" id="JAHIBW010000005">
    <property type="protein sequence ID" value="KAG7310316.1"/>
    <property type="molecule type" value="Genomic_DNA"/>
</dbReference>
<comment type="caution">
    <text evidence="1">The sequence shown here is derived from an EMBL/GenBank/DDBJ whole genome shotgun (WGS) entry which is preliminary data.</text>
</comment>
<evidence type="ECO:0000313" key="2">
    <source>
        <dbReference type="Proteomes" id="UP000823941"/>
    </source>
</evidence>
<gene>
    <name evidence="1" type="ORF">JYU34_003082</name>
</gene>
<name>A0ABQ7QZ57_PLUXY</name>
<sequence length="67" mass="7035">MAAMNETKSPASRVGVTLPRFNPDAVELDARSWCAAAEPCAARRAVCRAPRRAAAAGPAGRRARGRS</sequence>
<organism evidence="1 2">
    <name type="scientific">Plutella xylostella</name>
    <name type="common">Diamondback moth</name>
    <name type="synonym">Plutella maculipennis</name>
    <dbReference type="NCBI Taxonomy" id="51655"/>
    <lineage>
        <taxon>Eukaryota</taxon>
        <taxon>Metazoa</taxon>
        <taxon>Ecdysozoa</taxon>
        <taxon>Arthropoda</taxon>
        <taxon>Hexapoda</taxon>
        <taxon>Insecta</taxon>
        <taxon>Pterygota</taxon>
        <taxon>Neoptera</taxon>
        <taxon>Endopterygota</taxon>
        <taxon>Lepidoptera</taxon>
        <taxon>Glossata</taxon>
        <taxon>Ditrysia</taxon>
        <taxon>Yponomeutoidea</taxon>
        <taxon>Plutellidae</taxon>
        <taxon>Plutella</taxon>
    </lineage>
</organism>
<proteinExistence type="predicted"/>
<dbReference type="Proteomes" id="UP000823941">
    <property type="component" value="Chromosome 5"/>
</dbReference>